<accession>A0AAU7K550</accession>
<evidence type="ECO:0000256" key="1">
    <source>
        <dbReference type="SAM" id="Phobius"/>
    </source>
</evidence>
<protein>
    <submittedName>
        <fullName evidence="3">GNAT family N-acetyltransferase</fullName>
        <ecNumber evidence="3">2.3.1.-</ecNumber>
    </submittedName>
</protein>
<reference evidence="3" key="1">
    <citation type="submission" date="2024-05" db="EMBL/GenBank/DDBJ databases">
        <authorList>
            <person name="Kim S."/>
            <person name="Heo J."/>
            <person name="Choi H."/>
            <person name="Choi Y."/>
            <person name="Kwon S.-W."/>
            <person name="Kim Y."/>
        </authorList>
    </citation>
    <scope>NUCLEOTIDE SEQUENCE</scope>
    <source>
        <strain evidence="3">KACC 23697</strain>
    </source>
</reference>
<dbReference type="Gene3D" id="3.40.630.30">
    <property type="match status" value="1"/>
</dbReference>
<keyword evidence="1" id="KW-1133">Transmembrane helix</keyword>
<dbReference type="EMBL" id="CP157485">
    <property type="protein sequence ID" value="XBO47399.1"/>
    <property type="molecule type" value="Genomic_DNA"/>
</dbReference>
<gene>
    <name evidence="3" type="ORF">ABEG20_19095</name>
</gene>
<keyword evidence="3" id="KW-0808">Transferase</keyword>
<dbReference type="InterPro" id="IPR038740">
    <property type="entry name" value="BioF2-like_GNAT_dom"/>
</dbReference>
<dbReference type="AlphaFoldDB" id="A0AAU7K550"/>
<sequence>MINIEIENNRLSEFSQDQDKSECWSRYVAPGNFTLAFEYLHLYQSENDATFFYTGRTKTEIVFVCLISLITVKVYGIPITIVMFGGPKTNGKAFWYDEDRLSYHSFVTKLLYLLKKQYKFQFIVLREFYGTGDRSQIIESEKMGFIVHHAMIKSYLDISLFNSFDSYFNSLPSKKRNYFRSVIKCNQDPDINIDIVDLTADLVDEIYPLYFETNARAKENQTAAVGRSVFIALSESSIKAKVITYRLKNKVIAFGLMFFNFHEVKCLFTGFDYKFTKEYNLWYQIMLGSIRFAVERRCQYIDLGSSSASMKSKFMAAHENVYISVLFKTPILTKVFKRPIVFLLNKFLKPAQ</sequence>
<dbReference type="Pfam" id="PF13480">
    <property type="entry name" value="Acetyltransf_6"/>
    <property type="match status" value="1"/>
</dbReference>
<evidence type="ECO:0000313" key="3">
    <source>
        <dbReference type="EMBL" id="XBO47399.1"/>
    </source>
</evidence>
<dbReference type="GO" id="GO:0016746">
    <property type="term" value="F:acyltransferase activity"/>
    <property type="evidence" value="ECO:0007669"/>
    <property type="project" value="UniProtKB-KW"/>
</dbReference>
<keyword evidence="1" id="KW-0472">Membrane</keyword>
<keyword evidence="1" id="KW-0812">Transmembrane</keyword>
<evidence type="ECO:0000259" key="2">
    <source>
        <dbReference type="Pfam" id="PF13480"/>
    </source>
</evidence>
<proteinExistence type="predicted"/>
<dbReference type="SUPFAM" id="SSF55729">
    <property type="entry name" value="Acyl-CoA N-acyltransferases (Nat)"/>
    <property type="match status" value="1"/>
</dbReference>
<keyword evidence="3" id="KW-0012">Acyltransferase</keyword>
<organism evidence="3">
    <name type="scientific">Pedobacter sp. KACC 23697</name>
    <dbReference type="NCBI Taxonomy" id="3149230"/>
    <lineage>
        <taxon>Bacteria</taxon>
        <taxon>Pseudomonadati</taxon>
        <taxon>Bacteroidota</taxon>
        <taxon>Sphingobacteriia</taxon>
        <taxon>Sphingobacteriales</taxon>
        <taxon>Sphingobacteriaceae</taxon>
        <taxon>Pedobacter</taxon>
    </lineage>
</organism>
<feature type="transmembrane region" description="Helical" evidence="1">
    <location>
        <begin position="61"/>
        <end position="84"/>
    </location>
</feature>
<dbReference type="EC" id="2.3.1.-" evidence="3"/>
<dbReference type="InterPro" id="IPR016181">
    <property type="entry name" value="Acyl_CoA_acyltransferase"/>
</dbReference>
<dbReference type="RefSeq" id="WP_406824836.1">
    <property type="nucleotide sequence ID" value="NZ_CP157485.1"/>
</dbReference>
<name>A0AAU7K550_9SPHI</name>
<feature type="domain" description="BioF2-like acetyltransferase" evidence="2">
    <location>
        <begin position="175"/>
        <end position="306"/>
    </location>
</feature>